<dbReference type="AlphaFoldDB" id="A0A8J6T3N3"/>
<dbReference type="SUPFAM" id="SSF56601">
    <property type="entry name" value="beta-lactamase/transpeptidase-like"/>
    <property type="match status" value="1"/>
</dbReference>
<keyword evidence="4" id="KW-0121">Carboxypeptidase</keyword>
<feature type="transmembrane region" description="Helical" evidence="3">
    <location>
        <begin position="27"/>
        <end position="47"/>
    </location>
</feature>
<dbReference type="InterPro" id="IPR012338">
    <property type="entry name" value="Beta-lactam/transpept-like"/>
</dbReference>
<evidence type="ECO:0000313" key="4">
    <source>
        <dbReference type="EMBL" id="MBC8178010.1"/>
    </source>
</evidence>
<keyword evidence="3" id="KW-0472">Membrane</keyword>
<dbReference type="GO" id="GO:0004185">
    <property type="term" value="F:serine-type carboxypeptidase activity"/>
    <property type="evidence" value="ECO:0007669"/>
    <property type="project" value="InterPro"/>
</dbReference>
<evidence type="ECO:0000256" key="3">
    <source>
        <dbReference type="SAM" id="Phobius"/>
    </source>
</evidence>
<name>A0A8J6T3N3_9DELT</name>
<keyword evidence="2" id="KW-0378">Hydrolase</keyword>
<protein>
    <submittedName>
        <fullName evidence="4">D-alanyl-D-alanine carboxypeptidase</fullName>
    </submittedName>
</protein>
<dbReference type="Gene3D" id="3.40.710.10">
    <property type="entry name" value="DD-peptidase/beta-lactamase superfamily"/>
    <property type="match status" value="2"/>
</dbReference>
<dbReference type="Pfam" id="PF02113">
    <property type="entry name" value="Peptidase_S13"/>
    <property type="match status" value="2"/>
</dbReference>
<dbReference type="PANTHER" id="PTHR30023:SF0">
    <property type="entry name" value="PENICILLIN-SENSITIVE CARBOXYPEPTIDASE A"/>
    <property type="match status" value="1"/>
</dbReference>
<dbReference type="EMBL" id="JACNJD010000251">
    <property type="protein sequence ID" value="MBC8178010.1"/>
    <property type="molecule type" value="Genomic_DNA"/>
</dbReference>
<dbReference type="GO" id="GO:0000270">
    <property type="term" value="P:peptidoglycan metabolic process"/>
    <property type="evidence" value="ECO:0007669"/>
    <property type="project" value="TreeGrafter"/>
</dbReference>
<comment type="similarity">
    <text evidence="1">Belongs to the peptidase S13 family.</text>
</comment>
<keyword evidence="3" id="KW-0812">Transmembrane</keyword>
<dbReference type="PANTHER" id="PTHR30023">
    <property type="entry name" value="D-ALANYL-D-ALANINE CARBOXYPEPTIDASE"/>
    <property type="match status" value="1"/>
</dbReference>
<dbReference type="PRINTS" id="PR00922">
    <property type="entry name" value="DADACBPTASE3"/>
</dbReference>
<organism evidence="4 5">
    <name type="scientific">Candidatus Desulfacyla euxinica</name>
    <dbReference type="NCBI Taxonomy" id="2841693"/>
    <lineage>
        <taxon>Bacteria</taxon>
        <taxon>Deltaproteobacteria</taxon>
        <taxon>Candidatus Desulfacyla</taxon>
    </lineage>
</organism>
<reference evidence="4 5" key="1">
    <citation type="submission" date="2020-08" db="EMBL/GenBank/DDBJ databases">
        <title>Bridging the membrane lipid divide: bacteria of the FCB group superphylum have the potential to synthesize archaeal ether lipids.</title>
        <authorList>
            <person name="Villanueva L."/>
            <person name="Von Meijenfeldt F.A.B."/>
            <person name="Westbye A.B."/>
            <person name="Yadav S."/>
            <person name="Hopmans E.C."/>
            <person name="Dutilh B.E."/>
            <person name="Sinninghe Damste J.S."/>
        </authorList>
    </citation>
    <scope>NUCLEOTIDE SEQUENCE [LARGE SCALE GENOMIC DNA]</scope>
    <source>
        <strain evidence="4">NIOZ-UU27</strain>
    </source>
</reference>
<accession>A0A8J6T3N3</accession>
<evidence type="ECO:0000313" key="5">
    <source>
        <dbReference type="Proteomes" id="UP000650524"/>
    </source>
</evidence>
<gene>
    <name evidence="4" type="ORF">H8E19_11455</name>
</gene>
<sequence>MTFIFALSSNFHPFPTIDPATRTIREAVWMIWLAAILSGFFLFQSSISYAGQNLPCRINITSKDAVLVADPDGRILYEKNQAKKLVPASTIKILTALAALNHFGPSFRFRTEFYRDPFQNLKVKGYGDPLLTSEVLQGLADYLSTSVRFQDIILDNTYFFSHINIPGCGNSTNPYDAPVGALCANFNTVIFRRDGKGRIISLERQTPMIPFARDRIRSLGLERGRHTFLDNSRDAARYAGELLLHFLRKRGVKSRGIIRFGSVGPDDTLIYTYESIFTLETVVQKMLKSSSNFMANQILIALGASVYGSPGTLAKGVRAVTYYAKNKLELQNIKIVEGSGISRQNRISALEMLIILKQFKPYRYLLKRNDNILYKTGSLKGIRTKVGYIGGYPKGPYYFVIFFNRRNSDMNAAINCVKKAIAH</sequence>
<keyword evidence="3" id="KW-1133">Transmembrane helix</keyword>
<comment type="caution">
    <text evidence="4">The sequence shown here is derived from an EMBL/GenBank/DDBJ whole genome shotgun (WGS) entry which is preliminary data.</text>
</comment>
<proteinExistence type="inferred from homology"/>
<dbReference type="GO" id="GO:0006508">
    <property type="term" value="P:proteolysis"/>
    <property type="evidence" value="ECO:0007669"/>
    <property type="project" value="InterPro"/>
</dbReference>
<dbReference type="InterPro" id="IPR000667">
    <property type="entry name" value="Peptidase_S13"/>
</dbReference>
<evidence type="ECO:0000256" key="1">
    <source>
        <dbReference type="ARBA" id="ARBA00006096"/>
    </source>
</evidence>
<keyword evidence="4" id="KW-0645">Protease</keyword>
<evidence type="ECO:0000256" key="2">
    <source>
        <dbReference type="ARBA" id="ARBA00022801"/>
    </source>
</evidence>
<dbReference type="Proteomes" id="UP000650524">
    <property type="component" value="Unassembled WGS sequence"/>
</dbReference>